<dbReference type="Pfam" id="PF02311">
    <property type="entry name" value="AraC_binding"/>
    <property type="match status" value="1"/>
</dbReference>
<dbReference type="Gene3D" id="2.60.120.10">
    <property type="entry name" value="Jelly Rolls"/>
    <property type="match status" value="1"/>
</dbReference>
<dbReference type="AlphaFoldDB" id="A0A2T2XZ37"/>
<dbReference type="EMBL" id="PYHO01000015">
    <property type="protein sequence ID" value="PSR45521.1"/>
    <property type="molecule type" value="Genomic_DNA"/>
</dbReference>
<dbReference type="Gene3D" id="1.10.10.60">
    <property type="entry name" value="Homeodomain-like"/>
    <property type="match status" value="2"/>
</dbReference>
<feature type="domain" description="HTH araC/xylS-type" evidence="4">
    <location>
        <begin position="188"/>
        <end position="286"/>
    </location>
</feature>
<dbReference type="InterPro" id="IPR003313">
    <property type="entry name" value="AraC-bd"/>
</dbReference>
<dbReference type="Proteomes" id="UP000240892">
    <property type="component" value="Unassembled WGS sequence"/>
</dbReference>
<evidence type="ECO:0000259" key="4">
    <source>
        <dbReference type="PROSITE" id="PS01124"/>
    </source>
</evidence>
<dbReference type="RefSeq" id="WP_106928959.1">
    <property type="nucleotide sequence ID" value="NZ_CABMMU010000015.1"/>
</dbReference>
<organism evidence="5 6">
    <name type="scientific">Kluyvera genomosp. 2</name>
    <dbReference type="NCBI Taxonomy" id="2774054"/>
    <lineage>
        <taxon>Bacteria</taxon>
        <taxon>Pseudomonadati</taxon>
        <taxon>Pseudomonadota</taxon>
        <taxon>Gammaproteobacteria</taxon>
        <taxon>Enterobacterales</taxon>
        <taxon>Enterobacteriaceae</taxon>
        <taxon>Kluyvera</taxon>
    </lineage>
</organism>
<gene>
    <name evidence="5" type="ORF">C8256_17510</name>
</gene>
<name>A0A2T2XZ37_9ENTR</name>
<evidence type="ECO:0000256" key="3">
    <source>
        <dbReference type="ARBA" id="ARBA00023163"/>
    </source>
</evidence>
<dbReference type="GO" id="GO:0043565">
    <property type="term" value="F:sequence-specific DNA binding"/>
    <property type="evidence" value="ECO:0007669"/>
    <property type="project" value="InterPro"/>
</dbReference>
<dbReference type="SUPFAM" id="SSF51215">
    <property type="entry name" value="Regulatory protein AraC"/>
    <property type="match status" value="1"/>
</dbReference>
<dbReference type="PANTHER" id="PTHR43280:SF28">
    <property type="entry name" value="HTH-TYPE TRANSCRIPTIONAL ACTIVATOR RHAS"/>
    <property type="match status" value="1"/>
</dbReference>
<reference evidence="5 6" key="1">
    <citation type="submission" date="2018-03" db="EMBL/GenBank/DDBJ databases">
        <title>First report of an OXA-48+CTX-M-M-producing Kluyvera ascorbata clone recovered from patients admitted in a University Hospital in Madrid, Spain.</title>
        <authorList>
            <person name="Hernandez-Garcia M."/>
            <person name="Leon-Sampedro R."/>
            <person name="Perez-Viso B."/>
            <person name="Morosini M.I."/>
            <person name="Lopez-Fresnena N."/>
            <person name="Coque T.M."/>
            <person name="Bonten M."/>
            <person name="Malhotra-Kumar S."/>
            <person name="Ruiz-Garbajosa P."/>
            <person name="Canton R."/>
        </authorList>
    </citation>
    <scope>NUCLEOTIDE SEQUENCE [LARGE SCALE GENOMIC DNA]</scope>
    <source>
        <strain evidence="5 6">KA2</strain>
    </source>
</reference>
<dbReference type="InterPro" id="IPR037923">
    <property type="entry name" value="HTH-like"/>
</dbReference>
<evidence type="ECO:0000256" key="1">
    <source>
        <dbReference type="ARBA" id="ARBA00023015"/>
    </source>
</evidence>
<dbReference type="SUPFAM" id="SSF46689">
    <property type="entry name" value="Homeodomain-like"/>
    <property type="match status" value="2"/>
</dbReference>
<dbReference type="PROSITE" id="PS01124">
    <property type="entry name" value="HTH_ARAC_FAMILY_2"/>
    <property type="match status" value="1"/>
</dbReference>
<dbReference type="PANTHER" id="PTHR43280">
    <property type="entry name" value="ARAC-FAMILY TRANSCRIPTIONAL REGULATOR"/>
    <property type="match status" value="1"/>
</dbReference>
<evidence type="ECO:0000256" key="2">
    <source>
        <dbReference type="ARBA" id="ARBA00023125"/>
    </source>
</evidence>
<keyword evidence="6" id="KW-1185">Reference proteome</keyword>
<keyword evidence="1" id="KW-0805">Transcription regulation</keyword>
<accession>A0A2T2XZ37</accession>
<dbReference type="GO" id="GO:0003700">
    <property type="term" value="F:DNA-binding transcription factor activity"/>
    <property type="evidence" value="ECO:0007669"/>
    <property type="project" value="InterPro"/>
</dbReference>
<sequence>MATSRGYGKDATLLETLEIDETAIYFNRMKNTSADYYHFHECPEMLFITRGIGIAVAEHQQFTVKPGRLFIFPPGRVHKIYVEQGANNQYHRTTLHFNSTLLEPFFRDFPRLQILLRQLSSYGEKIRIFDVSAIQPMIEMLLERFDGLGHDGLVTINDSALLLMQLISFLPGQELENALHSEQNAFSASIIRWIEEHFQEHCSLEALAAASGCSEGHASRRFRRETGGTLQEYLIMRRIRHACELLVHTTLSVREVGKRSGFTEYAWFITSFRKYMAKTPLQYRKSYSLRG</sequence>
<comment type="caution">
    <text evidence="5">The sequence shown here is derived from an EMBL/GenBank/DDBJ whole genome shotgun (WGS) entry which is preliminary data.</text>
</comment>
<dbReference type="InterPro" id="IPR018060">
    <property type="entry name" value="HTH_AraC"/>
</dbReference>
<proteinExistence type="predicted"/>
<evidence type="ECO:0000313" key="5">
    <source>
        <dbReference type="EMBL" id="PSR45521.1"/>
    </source>
</evidence>
<dbReference type="SMART" id="SM00342">
    <property type="entry name" value="HTH_ARAC"/>
    <property type="match status" value="1"/>
</dbReference>
<evidence type="ECO:0000313" key="6">
    <source>
        <dbReference type="Proteomes" id="UP000240892"/>
    </source>
</evidence>
<keyword evidence="2" id="KW-0238">DNA-binding</keyword>
<protein>
    <submittedName>
        <fullName evidence="5">AraC family transcriptional regulator</fullName>
    </submittedName>
</protein>
<dbReference type="Pfam" id="PF12833">
    <property type="entry name" value="HTH_18"/>
    <property type="match status" value="1"/>
</dbReference>
<dbReference type="InterPro" id="IPR014710">
    <property type="entry name" value="RmlC-like_jellyroll"/>
</dbReference>
<dbReference type="InterPro" id="IPR009057">
    <property type="entry name" value="Homeodomain-like_sf"/>
</dbReference>
<keyword evidence="3" id="KW-0804">Transcription</keyword>